<feature type="transmembrane region" description="Helical" evidence="7">
    <location>
        <begin position="191"/>
        <end position="212"/>
    </location>
</feature>
<dbReference type="AlphaFoldDB" id="A0AAE9WD41"/>
<evidence type="ECO:0000256" key="5">
    <source>
        <dbReference type="ARBA" id="ARBA00023136"/>
    </source>
</evidence>
<feature type="transmembrane region" description="Helical" evidence="7">
    <location>
        <begin position="376"/>
        <end position="395"/>
    </location>
</feature>
<keyword evidence="3 7" id="KW-0812">Transmembrane</keyword>
<dbReference type="PANTHER" id="PTHR23502:SF190">
    <property type="entry name" value="YALI0F08063P"/>
    <property type="match status" value="1"/>
</dbReference>
<feature type="transmembrane region" description="Helical" evidence="7">
    <location>
        <begin position="336"/>
        <end position="355"/>
    </location>
</feature>
<dbReference type="CDD" id="cd17323">
    <property type="entry name" value="MFS_Tpo1_MDR_like"/>
    <property type="match status" value="1"/>
</dbReference>
<evidence type="ECO:0000313" key="9">
    <source>
        <dbReference type="EMBL" id="WBW74212.1"/>
    </source>
</evidence>
<keyword evidence="10" id="KW-1185">Reference proteome</keyword>
<dbReference type="GO" id="GO:0005886">
    <property type="term" value="C:plasma membrane"/>
    <property type="evidence" value="ECO:0007669"/>
    <property type="project" value="TreeGrafter"/>
</dbReference>
<feature type="transmembrane region" description="Helical" evidence="7">
    <location>
        <begin position="224"/>
        <end position="251"/>
    </location>
</feature>
<gene>
    <name evidence="9" type="ORF">SOMG_04051</name>
</gene>
<dbReference type="EMBL" id="CP115612">
    <property type="protein sequence ID" value="WBW74212.1"/>
    <property type="molecule type" value="Genomic_DNA"/>
</dbReference>
<accession>A0AAE9WD41</accession>
<name>A0AAE9WD41_9SCHI</name>
<evidence type="ECO:0000313" key="10">
    <source>
        <dbReference type="Proteomes" id="UP001212411"/>
    </source>
</evidence>
<dbReference type="InterPro" id="IPR036259">
    <property type="entry name" value="MFS_trans_sf"/>
</dbReference>
<dbReference type="InterPro" id="IPR020846">
    <property type="entry name" value="MFS_dom"/>
</dbReference>
<feature type="transmembrane region" description="Helical" evidence="7">
    <location>
        <begin position="290"/>
        <end position="316"/>
    </location>
</feature>
<evidence type="ECO:0000256" key="6">
    <source>
        <dbReference type="SAM" id="MobiDB-lite"/>
    </source>
</evidence>
<dbReference type="InterPro" id="IPR011701">
    <property type="entry name" value="MFS"/>
</dbReference>
<proteinExistence type="predicted"/>
<keyword evidence="5 7" id="KW-0472">Membrane</keyword>
<comment type="subcellular location">
    <subcellularLocation>
        <location evidence="1">Membrane</location>
        <topology evidence="1">Multi-pass membrane protein</topology>
    </subcellularLocation>
</comment>
<feature type="transmembrane region" description="Helical" evidence="7">
    <location>
        <begin position="101"/>
        <end position="121"/>
    </location>
</feature>
<feature type="transmembrane region" description="Helical" evidence="7">
    <location>
        <begin position="161"/>
        <end position="179"/>
    </location>
</feature>
<dbReference type="PROSITE" id="PS50850">
    <property type="entry name" value="MFS"/>
    <property type="match status" value="1"/>
</dbReference>
<feature type="transmembrane region" description="Helical" evidence="7">
    <location>
        <begin position="435"/>
        <end position="457"/>
    </location>
</feature>
<evidence type="ECO:0000256" key="2">
    <source>
        <dbReference type="ARBA" id="ARBA00022448"/>
    </source>
</evidence>
<dbReference type="FunFam" id="1.20.1250.20:FF:000011">
    <property type="entry name" value="MFS multidrug transporter, putative"/>
    <property type="match status" value="1"/>
</dbReference>
<feature type="transmembrane region" description="Helical" evidence="7">
    <location>
        <begin position="133"/>
        <end position="155"/>
    </location>
</feature>
<feature type="transmembrane region" description="Helical" evidence="7">
    <location>
        <begin position="401"/>
        <end position="428"/>
    </location>
</feature>
<dbReference type="PANTHER" id="PTHR23502">
    <property type="entry name" value="MAJOR FACILITATOR SUPERFAMILY"/>
    <property type="match status" value="1"/>
</dbReference>
<organism evidence="9 10">
    <name type="scientific">Schizosaccharomyces osmophilus</name>
    <dbReference type="NCBI Taxonomy" id="2545709"/>
    <lineage>
        <taxon>Eukaryota</taxon>
        <taxon>Fungi</taxon>
        <taxon>Dikarya</taxon>
        <taxon>Ascomycota</taxon>
        <taxon>Taphrinomycotina</taxon>
        <taxon>Schizosaccharomycetes</taxon>
        <taxon>Schizosaccharomycetales</taxon>
        <taxon>Schizosaccharomycetaceae</taxon>
        <taxon>Schizosaccharomyces</taxon>
    </lineage>
</organism>
<dbReference type="Pfam" id="PF07690">
    <property type="entry name" value="MFS_1"/>
    <property type="match status" value="1"/>
</dbReference>
<feature type="transmembrane region" description="Helical" evidence="7">
    <location>
        <begin position="469"/>
        <end position="491"/>
    </location>
</feature>
<keyword evidence="2" id="KW-0813">Transport</keyword>
<dbReference type="Proteomes" id="UP001212411">
    <property type="component" value="Chromosome 2"/>
</dbReference>
<feature type="region of interest" description="Disordered" evidence="6">
    <location>
        <begin position="1"/>
        <end position="34"/>
    </location>
</feature>
<keyword evidence="4 7" id="KW-1133">Transmembrane helix</keyword>
<dbReference type="GeneID" id="80877527"/>
<evidence type="ECO:0000256" key="1">
    <source>
        <dbReference type="ARBA" id="ARBA00004141"/>
    </source>
</evidence>
<feature type="compositionally biased region" description="Basic and acidic residues" evidence="6">
    <location>
        <begin position="1"/>
        <end position="23"/>
    </location>
</feature>
<evidence type="ECO:0000256" key="7">
    <source>
        <dbReference type="SAM" id="Phobius"/>
    </source>
</evidence>
<evidence type="ECO:0000256" key="4">
    <source>
        <dbReference type="ARBA" id="ARBA00022989"/>
    </source>
</evidence>
<protein>
    <submittedName>
        <fullName evidence="9">Spermidine family transmembrane transporter</fullName>
    </submittedName>
</protein>
<dbReference type="GO" id="GO:1903711">
    <property type="term" value="P:spermidine transmembrane transport"/>
    <property type="evidence" value="ECO:0007669"/>
    <property type="project" value="UniProtKB-ARBA"/>
</dbReference>
<dbReference type="GO" id="GO:0022857">
    <property type="term" value="F:transmembrane transporter activity"/>
    <property type="evidence" value="ECO:0007669"/>
    <property type="project" value="InterPro"/>
</dbReference>
<sequence length="506" mass="56370">MSKMEMYEQKRTPEGSTSSEKENTNVSFHDSPQYPKAYPDEIFLIDFDKDDPERPLNWPTGKKLIHTALYGMTTFAAQFNSTTMSPTAGHLTTVYPIGEEVATLATSLYVLGIAFGPMIFAPFSEMNGRKMGVFLPFFISMLLTAGTASADNVAAIMCTRFFSGLFAGAPIVSSGGVMADLWNPAHRATAMVFYAFFVVSGADFGPIISSLLSRGSDTAWRWPLWFMVIVQSAILLINMIVIDETYVPVILAKKARSLRLSTKNWGLHAAHDQYKLDAKEFITFHLLRPFAMLATPIVFFIALFASYVYGILYIVLTTIPYTFEMSRNWKGTVGTLPMIAMFLGVVIGGVINTIWNRKYAKMLQENGGEPLPEQRLPMMMMTGWLMPAGIFVFAWTSYESIHWIVPFIGIAMIGVGFFIIFQGCLNYLVDTFTKFAASAIAANTFTRSIFGGTFPLFSRIMFKKLGVHWGGTLVGFVALGMIPIPFVFYFFGEKLRGKNPYVNLVS</sequence>
<dbReference type="Gene3D" id="1.20.1250.20">
    <property type="entry name" value="MFS general substrate transporter like domains"/>
    <property type="match status" value="2"/>
</dbReference>
<evidence type="ECO:0000259" key="8">
    <source>
        <dbReference type="PROSITE" id="PS50850"/>
    </source>
</evidence>
<feature type="domain" description="Major facilitator superfamily (MFS) profile" evidence="8">
    <location>
        <begin position="66"/>
        <end position="495"/>
    </location>
</feature>
<evidence type="ECO:0000256" key="3">
    <source>
        <dbReference type="ARBA" id="ARBA00022692"/>
    </source>
</evidence>
<dbReference type="GO" id="GO:1903710">
    <property type="term" value="P:spermine transmembrane transport"/>
    <property type="evidence" value="ECO:0007669"/>
    <property type="project" value="UniProtKB-ARBA"/>
</dbReference>
<dbReference type="SUPFAM" id="SSF103473">
    <property type="entry name" value="MFS general substrate transporter"/>
    <property type="match status" value="1"/>
</dbReference>
<reference evidence="9 10" key="1">
    <citation type="journal article" date="2023" name="G3 (Bethesda)">
        <title>A high-quality reference genome for the fission yeast Schizosaccharomyces osmophilus.</title>
        <authorList>
            <person name="Jia G.S."/>
            <person name="Zhang W.C."/>
            <person name="Liang Y."/>
            <person name="Liu X.H."/>
            <person name="Rhind N."/>
            <person name="Pidoux A."/>
            <person name="Brysch-Herzberg M."/>
            <person name="Du L.L."/>
        </authorList>
    </citation>
    <scope>NUCLEOTIDE SEQUENCE [LARGE SCALE GENOMIC DNA]</scope>
    <source>
        <strain evidence="9 10">CBS 15793</strain>
    </source>
</reference>
<dbReference type="RefSeq" id="XP_056038455.1">
    <property type="nucleotide sequence ID" value="XM_056182838.1"/>
</dbReference>
<dbReference type="KEGG" id="som:SOMG_04051"/>